<feature type="transmembrane region" description="Helical" evidence="2">
    <location>
        <begin position="97"/>
        <end position="117"/>
    </location>
</feature>
<reference evidence="3" key="1">
    <citation type="submission" date="2022-12" db="EMBL/GenBank/DDBJ databases">
        <title>Gycomyces niveus sp.nov., a novel actinomycete isolated from soil in Shouguang.</title>
        <authorList>
            <person name="Yang X."/>
        </authorList>
    </citation>
    <scope>NUCLEOTIDE SEQUENCE</scope>
    <source>
        <strain evidence="3">DSM 44724</strain>
    </source>
</reference>
<dbReference type="RefSeq" id="WP_270120663.1">
    <property type="nucleotide sequence ID" value="NZ_BAAAOM010000004.1"/>
</dbReference>
<protein>
    <submittedName>
        <fullName evidence="3">Bax inhibitor-1/YccA family protein</fullName>
    </submittedName>
    <submittedName>
        <fullName evidence="4">YccA/Bax inhibitor family protein</fullName>
    </submittedName>
</protein>
<evidence type="ECO:0000313" key="4">
    <source>
        <dbReference type="EMBL" id="MDR7339336.1"/>
    </source>
</evidence>
<feature type="compositionally biased region" description="Gly residues" evidence="1">
    <location>
        <begin position="267"/>
        <end position="280"/>
    </location>
</feature>
<name>A0A9X3PES5_9ACTN</name>
<evidence type="ECO:0000313" key="5">
    <source>
        <dbReference type="Proteomes" id="UP001145799"/>
    </source>
</evidence>
<dbReference type="Proteomes" id="UP001183604">
    <property type="component" value="Unassembled WGS sequence"/>
</dbReference>
<feature type="transmembrane region" description="Helical" evidence="2">
    <location>
        <begin position="123"/>
        <end position="143"/>
    </location>
</feature>
<gene>
    <name evidence="4" type="ORF">J2S69_003055</name>
    <name evidence="3" type="ORF">O2L01_04500</name>
</gene>
<dbReference type="Pfam" id="PF12811">
    <property type="entry name" value="BaxI_1"/>
    <property type="match status" value="1"/>
</dbReference>
<evidence type="ECO:0000313" key="3">
    <source>
        <dbReference type="EMBL" id="MDA1384234.1"/>
    </source>
</evidence>
<keyword evidence="2" id="KW-1133">Transmembrane helix</keyword>
<keyword evidence="2" id="KW-0472">Membrane</keyword>
<feature type="region of interest" description="Disordered" evidence="1">
    <location>
        <begin position="256"/>
        <end position="280"/>
    </location>
</feature>
<keyword evidence="2" id="KW-0812">Transmembrane</keyword>
<keyword evidence="6" id="KW-1185">Reference proteome</keyword>
<feature type="transmembrane region" description="Helical" evidence="2">
    <location>
        <begin position="150"/>
        <end position="171"/>
    </location>
</feature>
<evidence type="ECO:0000313" key="6">
    <source>
        <dbReference type="Proteomes" id="UP001183604"/>
    </source>
</evidence>
<reference evidence="4 6" key="2">
    <citation type="submission" date="2023-07" db="EMBL/GenBank/DDBJ databases">
        <title>Sequencing the genomes of 1000 actinobacteria strains.</title>
        <authorList>
            <person name="Klenk H.-P."/>
        </authorList>
    </citation>
    <scope>NUCLEOTIDE SEQUENCE [LARGE SCALE GENOMIC DNA]</scope>
    <source>
        <strain evidence="4 6">DSM 44724</strain>
    </source>
</reference>
<proteinExistence type="predicted"/>
<feature type="transmembrane region" description="Helical" evidence="2">
    <location>
        <begin position="225"/>
        <end position="243"/>
    </location>
</feature>
<feature type="transmembrane region" description="Helical" evidence="2">
    <location>
        <begin position="191"/>
        <end position="213"/>
    </location>
</feature>
<sequence>MRAQAAQADAYPPRSQSSAVEVKGANALTFSRAVGCSTALVGLTLVTAVAAWIGMTGPFAGTGDWPGAGSNLAGVIAAVLVVALIVFGSFRPLVNPLAGAVFAVAQGVLLAWLGTAFDPVVPGLFVNGLFGTALAGLAVLLVARTRLGRPAALLSASGAAVAALALAGVAARAAGSDTGLFGSGDGFPWHVWVVVLILVPCTAYAFGVDVDVVKRYAEAGAPARYTWAAAVGVTAGLTGMYAWRFFAGLTKGYSDGSPSGASDDGYADGGGGSDSGGSSD</sequence>
<dbReference type="EMBL" id="JAPZVQ010000002">
    <property type="protein sequence ID" value="MDA1384234.1"/>
    <property type="molecule type" value="Genomic_DNA"/>
</dbReference>
<dbReference type="InterPro" id="IPR010539">
    <property type="entry name" value="BaxI_1-like"/>
</dbReference>
<dbReference type="AlphaFoldDB" id="A0A9X3PES5"/>
<evidence type="ECO:0000256" key="1">
    <source>
        <dbReference type="SAM" id="MobiDB-lite"/>
    </source>
</evidence>
<comment type="caution">
    <text evidence="3">The sequence shown here is derived from an EMBL/GenBank/DDBJ whole genome shotgun (WGS) entry which is preliminary data.</text>
</comment>
<evidence type="ECO:0000256" key="2">
    <source>
        <dbReference type="SAM" id="Phobius"/>
    </source>
</evidence>
<dbReference type="PANTHER" id="PTHR41282">
    <property type="entry name" value="CONSERVED TRANSMEMBRANE PROTEIN-RELATED"/>
    <property type="match status" value="1"/>
</dbReference>
<feature type="transmembrane region" description="Helical" evidence="2">
    <location>
        <begin position="73"/>
        <end position="90"/>
    </location>
</feature>
<accession>A0A9X3PES5</accession>
<feature type="transmembrane region" description="Helical" evidence="2">
    <location>
        <begin position="33"/>
        <end position="53"/>
    </location>
</feature>
<organism evidence="3 5">
    <name type="scientific">Glycomyces lechevalierae</name>
    <dbReference type="NCBI Taxonomy" id="256034"/>
    <lineage>
        <taxon>Bacteria</taxon>
        <taxon>Bacillati</taxon>
        <taxon>Actinomycetota</taxon>
        <taxon>Actinomycetes</taxon>
        <taxon>Glycomycetales</taxon>
        <taxon>Glycomycetaceae</taxon>
        <taxon>Glycomyces</taxon>
    </lineage>
</organism>
<dbReference type="PANTHER" id="PTHR41282:SF1">
    <property type="entry name" value="CONSERVED TRANSMEMBRANE PROTEIN-RELATED"/>
    <property type="match status" value="1"/>
</dbReference>
<dbReference type="EMBL" id="JAVDYD010000001">
    <property type="protein sequence ID" value="MDR7339336.1"/>
    <property type="molecule type" value="Genomic_DNA"/>
</dbReference>
<dbReference type="Proteomes" id="UP001145799">
    <property type="component" value="Unassembled WGS sequence"/>
</dbReference>